<proteinExistence type="predicted"/>
<evidence type="ECO:0008006" key="6">
    <source>
        <dbReference type="Google" id="ProtNLM"/>
    </source>
</evidence>
<dbReference type="SMART" id="SM00667">
    <property type="entry name" value="LisH"/>
    <property type="match status" value="1"/>
</dbReference>
<feature type="compositionally biased region" description="Polar residues" evidence="3">
    <location>
        <begin position="1"/>
        <end position="12"/>
    </location>
</feature>
<protein>
    <recommendedName>
        <fullName evidence="6">LisH domain-containing protein</fullName>
    </recommendedName>
</protein>
<dbReference type="Gene3D" id="1.25.10.10">
    <property type="entry name" value="Leucine-rich Repeat Variant"/>
    <property type="match status" value="2"/>
</dbReference>
<accession>A0A3P8ZUF8</accession>
<dbReference type="PROSITE" id="PS50896">
    <property type="entry name" value="LISH"/>
    <property type="match status" value="1"/>
</dbReference>
<dbReference type="InterPro" id="IPR011989">
    <property type="entry name" value="ARM-like"/>
</dbReference>
<keyword evidence="2" id="KW-0175">Coiled coil</keyword>
<name>A0A3P8ZUF8_ESOLU</name>
<dbReference type="GO" id="GO:0055037">
    <property type="term" value="C:recycling endosome"/>
    <property type="evidence" value="ECO:0007669"/>
    <property type="project" value="TreeGrafter"/>
</dbReference>
<dbReference type="InterPro" id="IPR040362">
    <property type="entry name" value="RELCH"/>
</dbReference>
<dbReference type="PANTHER" id="PTHR32059">
    <property type="entry name" value="RAB11-BINDING PROTEIN RELCH"/>
    <property type="match status" value="1"/>
</dbReference>
<dbReference type="GO" id="GO:0005802">
    <property type="term" value="C:trans-Golgi network"/>
    <property type="evidence" value="ECO:0007669"/>
    <property type="project" value="InterPro"/>
</dbReference>
<feature type="region of interest" description="Disordered" evidence="3">
    <location>
        <begin position="127"/>
        <end position="158"/>
    </location>
</feature>
<dbReference type="Ensembl" id="ENSELUT00000004515.3">
    <property type="protein sequence ID" value="ENSELUP00000031928.3"/>
    <property type="gene ID" value="ENSELUG00000010055.3"/>
</dbReference>
<dbReference type="FunFam" id="1.25.10.10:FF:000218">
    <property type="entry name" value="lisH domain and HEAT repeat-containing protein KIAA1468 homolog isoform X1"/>
    <property type="match status" value="1"/>
</dbReference>
<evidence type="ECO:0000313" key="5">
    <source>
        <dbReference type="Proteomes" id="UP000265140"/>
    </source>
</evidence>
<dbReference type="AlphaFoldDB" id="A0A3P8ZUF8"/>
<dbReference type="Bgee" id="ENSELUG00000010055">
    <property type="expression patterns" value="Expressed in digestive tract and 15 other cell types or tissues"/>
</dbReference>
<dbReference type="PANTHER" id="PTHR32059:SF0">
    <property type="entry name" value="RAB11-BINDING PROTEIN RELCH"/>
    <property type="match status" value="1"/>
</dbReference>
<dbReference type="SUPFAM" id="SSF48371">
    <property type="entry name" value="ARM repeat"/>
    <property type="match status" value="1"/>
</dbReference>
<gene>
    <name evidence="4" type="primary">RELCH</name>
</gene>
<evidence type="ECO:0000256" key="3">
    <source>
        <dbReference type="SAM" id="MobiDB-lite"/>
    </source>
</evidence>
<evidence type="ECO:0000256" key="2">
    <source>
        <dbReference type="SAM" id="Coils"/>
    </source>
</evidence>
<reference evidence="4" key="2">
    <citation type="submission" date="2020-02" db="EMBL/GenBank/DDBJ databases">
        <title>Esox lucius (northern pike) genome, fEsoLuc1, primary haplotype.</title>
        <authorList>
            <person name="Myers G."/>
            <person name="Karagic N."/>
            <person name="Meyer A."/>
            <person name="Pippel M."/>
            <person name="Reichard M."/>
            <person name="Winkler S."/>
            <person name="Tracey A."/>
            <person name="Sims Y."/>
            <person name="Howe K."/>
            <person name="Rhie A."/>
            <person name="Formenti G."/>
            <person name="Durbin R."/>
            <person name="Fedrigo O."/>
            <person name="Jarvis E.D."/>
        </authorList>
    </citation>
    <scope>NUCLEOTIDE SEQUENCE [LARGE SCALE GENOMIC DNA]</scope>
</reference>
<feature type="region of interest" description="Disordered" evidence="3">
    <location>
        <begin position="1"/>
        <end position="50"/>
    </location>
</feature>
<feature type="compositionally biased region" description="Polar residues" evidence="3">
    <location>
        <begin position="129"/>
        <end position="139"/>
    </location>
</feature>
<sequence length="1095" mass="121726">MATGNVNPFNLSDSEDEAEQRQEDGVDTERSPSDGAPGPPSNNPFSPQADAEHPALLLSSTRTSPSVEGISVAAAAATMAGGLAETRVSVDVIAAQLIRDQYILTALEFHTELLEAGRELPRLRDYFSNPGNFERQSGTPPACKDQGLGPGGPLNRAGSISTLDSLDFARYSDDGNRESDERVAVLEFELRKAKETIQALRANLTQAAESDTRERSKNYNSNPEIQEPIRPLEKRALNFLVNEYLLKNEYKLSAITFSDENDDQDFELWDDVGLNIPKPPDLLQIYRNCGSALPSPRDTVDVAVGVESGELTGNYITQKPDLLQKLEYQISLLNKEKQSLADQIKKLQRCVCVCVKLSPAFQQALLSFCKMSADSRLGAEVSRIADSEESVMLMLGRCLPHIVPNVLLAKRERMVAHLCQELIPLILCTACLHPEPKERDQLLHILFNLIKRPDDEQRQMILTGCVAFARHVGPTRVEAELLPQCWEQINHKYPERRLLVAEACGALAPYLPKEIRSSLVLSMLQQMLAEDKADMVREAVVKSLAIIMGYINDPDKYPQGFELMLLSLGDPSERVVSAIHQVFIPAFAAWTIELGNLQTTLIPSLLARIETLLKNEHGLDEHKLHMLLSALQSLIPPLFSVVLQNAPFTHRVNLQGHTPPIEVTRFPRPASPLQDVATIVGSRETLSALLILYDYQLEHEGTTGWDSLLWVVNQLLPQLIDIVGRVNVTSTTCVHEFSRFFWRLCRTFGKIFTNTKVKPQFQEILRLSEENVDALTGNGILTKATVPIYATGVLTSYNQEEDRKLLVGFLEDVMTTLSLSHAPLDSLKASFVELGANPVYHELLLTVLWYGVVHTSALVRCTAARMFELLVKGVNETLVAQRVVPALITLSSDPEISVRISTIPAFGTIMETVTQKELLERVKMQLASFLEDPQYQDQHSLHMEIIRTFGRVGPNAEPRFRDEFVLPHLHKLALGNNVQPSESKRIDIATQLFEAYSALSCCFISEELMVTHFLPGLRCLRADMEQLSPEHEVILSSMIKEGETKVENRGIGQAEGSVSIAASLVGEDAKTKFLSKMGQLTTSGAMLANVFQRKK</sequence>
<feature type="repeat" description="HEAT" evidence="1">
    <location>
        <begin position="883"/>
        <end position="921"/>
    </location>
</feature>
<evidence type="ECO:0000313" key="4">
    <source>
        <dbReference type="Ensembl" id="ENSELUP00000031928.3"/>
    </source>
</evidence>
<dbReference type="InterPro" id="IPR006594">
    <property type="entry name" value="LisH"/>
</dbReference>
<dbReference type="InterPro" id="IPR021133">
    <property type="entry name" value="HEAT_type_2"/>
</dbReference>
<dbReference type="PROSITE" id="PS50077">
    <property type="entry name" value="HEAT_REPEAT"/>
    <property type="match status" value="1"/>
</dbReference>
<reference evidence="4" key="4">
    <citation type="submission" date="2025-09" db="UniProtKB">
        <authorList>
            <consortium name="Ensembl"/>
        </authorList>
    </citation>
    <scope>IDENTIFICATION</scope>
</reference>
<evidence type="ECO:0000256" key="1">
    <source>
        <dbReference type="PROSITE-ProRule" id="PRU00103"/>
    </source>
</evidence>
<feature type="coiled-coil region" evidence="2">
    <location>
        <begin position="323"/>
        <end position="350"/>
    </location>
</feature>
<keyword evidence="5" id="KW-1185">Reference proteome</keyword>
<feature type="compositionally biased region" description="Basic and acidic residues" evidence="3">
    <location>
        <begin position="19"/>
        <end position="32"/>
    </location>
</feature>
<dbReference type="GO" id="GO:0032367">
    <property type="term" value="P:intracellular cholesterol transport"/>
    <property type="evidence" value="ECO:0007669"/>
    <property type="project" value="InterPro"/>
</dbReference>
<feature type="region of interest" description="Disordered" evidence="3">
    <location>
        <begin position="205"/>
        <end position="225"/>
    </location>
</feature>
<reference evidence="5" key="1">
    <citation type="journal article" date="2014" name="PLoS ONE">
        <title>The genome and linkage map of the northern pike (Esox lucius): conserved synteny revealed between the salmonid sister group and the Neoteleostei.</title>
        <authorList>
            <person name="Rondeau E.B."/>
            <person name="Minkley D.R."/>
            <person name="Leong J.S."/>
            <person name="Messmer A.M."/>
            <person name="Jantzen J.R."/>
            <person name="von Schalburg K.R."/>
            <person name="Lemon C."/>
            <person name="Bird N.H."/>
            <person name="Koop B.F."/>
        </authorList>
    </citation>
    <scope>NUCLEOTIDE SEQUENCE</scope>
</reference>
<dbReference type="InterPro" id="IPR016024">
    <property type="entry name" value="ARM-type_fold"/>
</dbReference>
<dbReference type="GeneTree" id="ENSGT00390000004385"/>
<dbReference type="Proteomes" id="UP000265140">
    <property type="component" value="Chromosome 21"/>
</dbReference>
<reference evidence="4" key="3">
    <citation type="submission" date="2025-08" db="UniProtKB">
        <authorList>
            <consortium name="Ensembl"/>
        </authorList>
    </citation>
    <scope>IDENTIFICATION</scope>
</reference>
<organism evidence="4 5">
    <name type="scientific">Esox lucius</name>
    <name type="common">Northern pike</name>
    <dbReference type="NCBI Taxonomy" id="8010"/>
    <lineage>
        <taxon>Eukaryota</taxon>
        <taxon>Metazoa</taxon>
        <taxon>Chordata</taxon>
        <taxon>Craniata</taxon>
        <taxon>Vertebrata</taxon>
        <taxon>Euteleostomi</taxon>
        <taxon>Actinopterygii</taxon>
        <taxon>Neopterygii</taxon>
        <taxon>Teleostei</taxon>
        <taxon>Protacanthopterygii</taxon>
        <taxon>Esociformes</taxon>
        <taxon>Esocidae</taxon>
        <taxon>Esox</taxon>
    </lineage>
</organism>